<dbReference type="EMBL" id="GECU01030199">
    <property type="protein sequence ID" value="JAS77507.1"/>
    <property type="molecule type" value="Transcribed_RNA"/>
</dbReference>
<dbReference type="SUPFAM" id="SSF56219">
    <property type="entry name" value="DNase I-like"/>
    <property type="match status" value="1"/>
</dbReference>
<dbReference type="PANTHER" id="PTHR33395:SF22">
    <property type="entry name" value="REVERSE TRANSCRIPTASE DOMAIN-CONTAINING PROTEIN"/>
    <property type="match status" value="1"/>
</dbReference>
<organism evidence="2">
    <name type="scientific">Homalodisca liturata</name>
    <dbReference type="NCBI Taxonomy" id="320908"/>
    <lineage>
        <taxon>Eukaryota</taxon>
        <taxon>Metazoa</taxon>
        <taxon>Ecdysozoa</taxon>
        <taxon>Arthropoda</taxon>
        <taxon>Hexapoda</taxon>
        <taxon>Insecta</taxon>
        <taxon>Pterygota</taxon>
        <taxon>Neoptera</taxon>
        <taxon>Paraneoptera</taxon>
        <taxon>Hemiptera</taxon>
        <taxon>Auchenorrhyncha</taxon>
        <taxon>Membracoidea</taxon>
        <taxon>Cicadellidae</taxon>
        <taxon>Cicadellinae</taxon>
        <taxon>Proconiini</taxon>
        <taxon>Homalodisca</taxon>
    </lineage>
</organism>
<gene>
    <name evidence="2" type="ORF">g.59004</name>
</gene>
<feature type="domain" description="Endonuclease/exonuclease/phosphatase" evidence="1">
    <location>
        <begin position="2"/>
        <end position="176"/>
    </location>
</feature>
<feature type="non-terminal residue" evidence="2">
    <location>
        <position position="1"/>
    </location>
</feature>
<dbReference type="InterPro" id="IPR005135">
    <property type="entry name" value="Endo/exonuclease/phosphatase"/>
</dbReference>
<dbReference type="GO" id="GO:0003824">
    <property type="term" value="F:catalytic activity"/>
    <property type="evidence" value="ECO:0007669"/>
    <property type="project" value="InterPro"/>
</dbReference>
<reference evidence="2" key="1">
    <citation type="submission" date="2015-11" db="EMBL/GenBank/DDBJ databases">
        <title>De novo transcriptome assembly of four potential Pierce s Disease insect vectors from Arizona vineyards.</title>
        <authorList>
            <person name="Tassone E.E."/>
        </authorList>
    </citation>
    <scope>NUCLEOTIDE SEQUENCE</scope>
</reference>
<name>A0A1B6HS52_9HEMI</name>
<dbReference type="AlphaFoldDB" id="A0A1B6HS52"/>
<proteinExistence type="predicted"/>
<evidence type="ECO:0000259" key="1">
    <source>
        <dbReference type="Pfam" id="PF03372"/>
    </source>
</evidence>
<protein>
    <recommendedName>
        <fullName evidence="1">Endonuclease/exonuclease/phosphatase domain-containing protein</fullName>
    </recommendedName>
</protein>
<dbReference type="GO" id="GO:0007508">
    <property type="term" value="P:larval heart development"/>
    <property type="evidence" value="ECO:0007669"/>
    <property type="project" value="TreeGrafter"/>
</dbReference>
<dbReference type="InterPro" id="IPR036691">
    <property type="entry name" value="Endo/exonu/phosph_ase_sf"/>
</dbReference>
<dbReference type="Pfam" id="PF03372">
    <property type="entry name" value="Exo_endo_phos"/>
    <property type="match status" value="1"/>
</dbReference>
<dbReference type="GO" id="GO:0061343">
    <property type="term" value="P:cell adhesion involved in heart morphogenesis"/>
    <property type="evidence" value="ECO:0007669"/>
    <property type="project" value="TreeGrafter"/>
</dbReference>
<feature type="non-terminal residue" evidence="2">
    <location>
        <position position="231"/>
    </location>
</feature>
<evidence type="ECO:0000313" key="2">
    <source>
        <dbReference type="EMBL" id="JAS77507.1"/>
    </source>
</evidence>
<dbReference type="GO" id="GO:0031012">
    <property type="term" value="C:extracellular matrix"/>
    <property type="evidence" value="ECO:0007669"/>
    <property type="project" value="TreeGrafter"/>
</dbReference>
<dbReference type="Gene3D" id="3.60.10.10">
    <property type="entry name" value="Endonuclease/exonuclease/phosphatase"/>
    <property type="match status" value="1"/>
</dbReference>
<dbReference type="PANTHER" id="PTHR33395">
    <property type="entry name" value="TRANSCRIPTASE, PUTATIVE-RELATED-RELATED"/>
    <property type="match status" value="1"/>
</dbReference>
<sequence>ALCFCEHWCNLQNQDLAVLEGYKCITMFCRTKQIRGGVAIYLKNEIVFQVLDVSNLCCECHFEVVAAIINIHQKCILISVYRTPDGDHSIFLDNFDKLLFSLLKYNLPIIVCGDYNIDVNDTDTFTLQFLNVLRSADCHYLNNEPTRGLACLDNAITNISRGYISTKVLRPPLSDHCALDITFRLNSPSISEGTKTDVLFKRCFAERNIIEFNQFLADVDWNTVFANSLYF</sequence>
<accession>A0A1B6HS52</accession>